<evidence type="ECO:0000256" key="9">
    <source>
        <dbReference type="RuleBase" id="RU364149"/>
    </source>
</evidence>
<evidence type="ECO:0000313" key="12">
    <source>
        <dbReference type="EMBL" id="CUS23021.1"/>
    </source>
</evidence>
<sequence>MSLFGTKDGEYVAWSKSGLIAYLDSKSPYANLCVTFMETINGTNWRLHPSKKYVVHPHLLETQSPTGGSSMVGGNGGGGCKSFHNLNSVHWNNLSSHTGEQLAVCDELGNLTIIAAGQSTEGQSTLDKMMVLCQDNIYKTYNLSAPLQEANPAAKIHRKQAKKEVHTTIIEFMWIGTQKPVLTMLGACKDSTTSTFHSQIQQCQPYGLFHPTSIKSAFIALRRGGQLDFWYQFSNSRDHKKISLQLNGSQEARSKQFEWLQMGSFAQMEDEQTLLIGAFSKLSNRLSFYKLHVNWNLSSQNAMNDPSLKLQHLLEMNPDYVGPHGELLNFTNFELLPPTYDRQSPLELLMCYEVAGLGRSIVKRYSLIKTTPSADLTLEFGVLSSDIPSSGSNCSFSENEVILLDSGIIAVKSYNSETLIIFKLKSGRIEVYNRKTWKKENHEPTKVEASTSNAVALSSPFCTGINFQDTPSSAATGWSEIAPALGGVLTKSRLDEELHFYPITAPVTDNSKNDSNIAAAFAYAFVCANHLQTSGEDLSIAIKTYMLQVRQRNVTRSDIFVREVIGIIYHLFGLTPDASKEVKDKLIMSRPVQRAMLLQLELGSSFDNSNVYNMSRTAMSLRNILFAFNGVSRNIQVLIHHSATMNFQQSNGKLFQFAFSKQDLIYSLIPCAKWFVKLVTFLTQQMIVLVNSPQDKDNTLVLGILSSKMTRQLLLSVLSEIRKIIHLVTKFPETAFPILNESSIYLRKVLGDSPVNFEKFETFLADVNNKFTSLSEQQAQGNAMKDSYLIIEGDIPEEISHLKDFMLSYSNTAVLSHIKPAEVYFSDTRGLRIFASELFPDSIFKLLQPIERGLVISSKVLPDSTPSSSFCVAESDDISKDTLKTVKEGQKIKRCCRCGAITRAGYTVPKDNTIVPTSISTKRWTSLYLKTCICSGFLYEL</sequence>
<gene>
    <name evidence="9" type="primary">MED16</name>
    <name evidence="12" type="ORF">LAQU0_S08e00386g</name>
</gene>
<keyword evidence="7 9" id="KW-0539">Nucleus</keyword>
<dbReference type="Pfam" id="PF20719">
    <property type="entry name" value="Med16_C"/>
    <property type="match status" value="1"/>
</dbReference>
<comment type="similarity">
    <text evidence="2 9">Belongs to the Mediator complex subunit 16 family.</text>
</comment>
<keyword evidence="13" id="KW-1185">Reference proteome</keyword>
<dbReference type="GO" id="GO:0045893">
    <property type="term" value="P:positive regulation of DNA-templated transcription"/>
    <property type="evidence" value="ECO:0007669"/>
    <property type="project" value="TreeGrafter"/>
</dbReference>
<dbReference type="AlphaFoldDB" id="A0A0P1KT88"/>
<evidence type="ECO:0000256" key="3">
    <source>
        <dbReference type="ARBA" id="ARBA00019614"/>
    </source>
</evidence>
<dbReference type="PANTHER" id="PTHR13224:SF6">
    <property type="entry name" value="MEDIATOR OF RNA POLYMERASE II TRANSCRIPTION SUBUNIT 16"/>
    <property type="match status" value="1"/>
</dbReference>
<keyword evidence="4 9" id="KW-0805">Transcription regulation</keyword>
<feature type="domain" description="Mediator complex subunit 16 C-terminal" evidence="11">
    <location>
        <begin position="811"/>
        <end position="940"/>
    </location>
</feature>
<keyword evidence="6 9" id="KW-0804">Transcription</keyword>
<dbReference type="Pfam" id="PF11635">
    <property type="entry name" value="Med16_N"/>
    <property type="match status" value="1"/>
</dbReference>
<comment type="subunit">
    <text evidence="9">Component of the Mediator complex.</text>
</comment>
<reference evidence="13" key="1">
    <citation type="submission" date="2015-10" db="EMBL/GenBank/DDBJ databases">
        <authorList>
            <person name="Devillers H."/>
        </authorList>
    </citation>
    <scope>NUCLEOTIDE SEQUENCE [LARGE SCALE GENOMIC DNA]</scope>
</reference>
<name>A0A0P1KT88_9SACH</name>
<accession>A0A0P1KT88</accession>
<comment type="function">
    <text evidence="9">Component of the Mediator complex, a coactivator involved in the regulated transcription of nearly all RNA polymerase II-dependent genes. Mediator functions as a bridge to convey information from gene-specific regulatory proteins to the basal RNA polymerase II transcription machinery. Mediator is recruited to promoters by direct interactions with regulatory proteins and serves as a scaffold for the assembly of a functional preinitiation complex with RNA polymerase II and the general transcription factors.</text>
</comment>
<proteinExistence type="inferred from homology"/>
<evidence type="ECO:0000313" key="13">
    <source>
        <dbReference type="Proteomes" id="UP000236544"/>
    </source>
</evidence>
<dbReference type="GO" id="GO:0016592">
    <property type="term" value="C:mediator complex"/>
    <property type="evidence" value="ECO:0007669"/>
    <property type="project" value="InterPro"/>
</dbReference>
<protein>
    <recommendedName>
        <fullName evidence="3 9">Mediator of RNA polymerase II transcription subunit 16</fullName>
    </recommendedName>
    <alternativeName>
        <fullName evidence="8 9">Mediator complex subunit 16</fullName>
    </alternativeName>
</protein>
<evidence type="ECO:0000256" key="8">
    <source>
        <dbReference type="ARBA" id="ARBA00032015"/>
    </source>
</evidence>
<evidence type="ECO:0000256" key="7">
    <source>
        <dbReference type="ARBA" id="ARBA00023242"/>
    </source>
</evidence>
<evidence type="ECO:0000259" key="10">
    <source>
        <dbReference type="Pfam" id="PF11635"/>
    </source>
</evidence>
<dbReference type="InterPro" id="IPR048338">
    <property type="entry name" value="Mediator_Med16"/>
</dbReference>
<evidence type="ECO:0000256" key="5">
    <source>
        <dbReference type="ARBA" id="ARBA00023159"/>
    </source>
</evidence>
<dbReference type="OrthoDB" id="4139168at2759"/>
<evidence type="ECO:0000259" key="11">
    <source>
        <dbReference type="Pfam" id="PF20719"/>
    </source>
</evidence>
<comment type="subcellular location">
    <subcellularLocation>
        <location evidence="1 9">Nucleus</location>
    </subcellularLocation>
</comment>
<evidence type="ECO:0000256" key="4">
    <source>
        <dbReference type="ARBA" id="ARBA00023015"/>
    </source>
</evidence>
<evidence type="ECO:0000256" key="2">
    <source>
        <dbReference type="ARBA" id="ARBA00006543"/>
    </source>
</evidence>
<evidence type="ECO:0000256" key="1">
    <source>
        <dbReference type="ARBA" id="ARBA00004123"/>
    </source>
</evidence>
<organism evidence="12 13">
    <name type="scientific">Lachancea quebecensis</name>
    <dbReference type="NCBI Taxonomy" id="1654605"/>
    <lineage>
        <taxon>Eukaryota</taxon>
        <taxon>Fungi</taxon>
        <taxon>Dikarya</taxon>
        <taxon>Ascomycota</taxon>
        <taxon>Saccharomycotina</taxon>
        <taxon>Saccharomycetes</taxon>
        <taxon>Saccharomycetales</taxon>
        <taxon>Saccharomycetaceae</taxon>
        <taxon>Lachancea</taxon>
    </lineage>
</organism>
<dbReference type="EMBL" id="LN890539">
    <property type="protein sequence ID" value="CUS23021.1"/>
    <property type="molecule type" value="Genomic_DNA"/>
</dbReference>
<dbReference type="Proteomes" id="UP000236544">
    <property type="component" value="Unassembled WGS sequence"/>
</dbReference>
<feature type="domain" description="Mediator complex subunit Med16 N-terminal" evidence="10">
    <location>
        <begin position="158"/>
        <end position="453"/>
    </location>
</feature>
<dbReference type="InterPro" id="IPR048339">
    <property type="entry name" value="Mediator_Med16_C"/>
</dbReference>
<keyword evidence="5 9" id="KW-0010">Activator</keyword>
<evidence type="ECO:0000256" key="6">
    <source>
        <dbReference type="ARBA" id="ARBA00023163"/>
    </source>
</evidence>
<dbReference type="InterPro" id="IPR021665">
    <property type="entry name" value="Mediator_Med16_N"/>
</dbReference>
<dbReference type="PANTHER" id="PTHR13224">
    <property type="entry name" value="THYROID HORMONE RECEPTOR-ASSOCIATED PROTEIN-RELATED"/>
    <property type="match status" value="1"/>
</dbReference>